<proteinExistence type="predicted"/>
<accession>A0AC61RQ80</accession>
<evidence type="ECO:0000313" key="1">
    <source>
        <dbReference type="EMBL" id="TGY91102.1"/>
    </source>
</evidence>
<keyword evidence="2" id="KW-1185">Reference proteome</keyword>
<gene>
    <name evidence="1" type="ORF">E5329_22720</name>
</gene>
<protein>
    <submittedName>
        <fullName evidence="1">Uncharacterized protein</fullName>
    </submittedName>
</protein>
<reference evidence="1" key="1">
    <citation type="submission" date="2019-04" db="EMBL/GenBank/DDBJ databases">
        <title>Microbes associate with the intestines of laboratory mice.</title>
        <authorList>
            <person name="Navarre W."/>
            <person name="Wong E."/>
            <person name="Huang K."/>
            <person name="Tropini C."/>
            <person name="Ng K."/>
            <person name="Yu B."/>
        </authorList>
    </citation>
    <scope>NUCLEOTIDE SEQUENCE</scope>
    <source>
        <strain evidence="1">NM01_1-7b</strain>
    </source>
</reference>
<organism evidence="1 2">
    <name type="scientific">Petralouisia muris</name>
    <dbReference type="NCBI Taxonomy" id="3032872"/>
    <lineage>
        <taxon>Bacteria</taxon>
        <taxon>Bacillati</taxon>
        <taxon>Bacillota</taxon>
        <taxon>Clostridia</taxon>
        <taxon>Lachnospirales</taxon>
        <taxon>Lachnospiraceae</taxon>
        <taxon>Petralouisia</taxon>
    </lineage>
</organism>
<comment type="caution">
    <text evidence="1">The sequence shown here is derived from an EMBL/GenBank/DDBJ whole genome shotgun (WGS) entry which is preliminary data.</text>
</comment>
<dbReference type="Proteomes" id="UP000304953">
    <property type="component" value="Unassembled WGS sequence"/>
</dbReference>
<dbReference type="EMBL" id="SRYA01000070">
    <property type="protein sequence ID" value="TGY91102.1"/>
    <property type="molecule type" value="Genomic_DNA"/>
</dbReference>
<sequence length="78" mass="9192">MQNIEKFLKDTIKKYTDIQVEDIDKNLFTLGVMPLEFLYVINEIEKKYEITIKDLLHNSDYSILSIHNLSIKINCLVS</sequence>
<evidence type="ECO:0000313" key="2">
    <source>
        <dbReference type="Proteomes" id="UP000304953"/>
    </source>
</evidence>
<name>A0AC61RQ80_9FIRM</name>